<gene>
    <name evidence="3" type="ORF">ACH47X_12005</name>
</gene>
<dbReference type="EMBL" id="JBIRYI010000006">
    <property type="protein sequence ID" value="MFI2487630.1"/>
    <property type="molecule type" value="Genomic_DNA"/>
</dbReference>
<evidence type="ECO:0000313" key="4">
    <source>
        <dbReference type="Proteomes" id="UP001611580"/>
    </source>
</evidence>
<evidence type="ECO:0000313" key="3">
    <source>
        <dbReference type="EMBL" id="MFI2487630.1"/>
    </source>
</evidence>
<sequence length="242" mass="24336">MTWETLDNIDGWQWVAAVATWLITLTLSVIVGSWVVPWVLRRAGRGDLPWARYKPPVYPQALEAGEGEGAAGEGTAGEEAGSAGDGSPAAGTQGAAGAERAAEKSSGSDSGAATNASGAMLPSPGKSGTGKSGSSVSGASNAGQVPDGEESPTGTMHPDAVAILRGGAWLGVLERLAITGSLLAGYPYGIAIVVAIKGLGRYAELRDQPVASERFVVGTLASLIWSVATGLLGLVVLNALVL</sequence>
<accession>A0ABW7XJD4</accession>
<keyword evidence="2" id="KW-0812">Transmembrane</keyword>
<keyword evidence="4" id="KW-1185">Reference proteome</keyword>
<protein>
    <recommendedName>
        <fullName evidence="5">DUF4190 domain-containing protein</fullName>
    </recommendedName>
</protein>
<feature type="transmembrane region" description="Helical" evidence="2">
    <location>
        <begin position="216"/>
        <end position="241"/>
    </location>
</feature>
<evidence type="ECO:0000256" key="2">
    <source>
        <dbReference type="SAM" id="Phobius"/>
    </source>
</evidence>
<keyword evidence="2" id="KW-1133">Transmembrane helix</keyword>
<dbReference type="RefSeq" id="WP_397404496.1">
    <property type="nucleotide sequence ID" value="NZ_JBIRYI010000006.1"/>
</dbReference>
<proteinExistence type="predicted"/>
<evidence type="ECO:0008006" key="5">
    <source>
        <dbReference type="Google" id="ProtNLM"/>
    </source>
</evidence>
<reference evidence="3 4" key="1">
    <citation type="submission" date="2024-10" db="EMBL/GenBank/DDBJ databases">
        <title>The Natural Products Discovery Center: Release of the First 8490 Sequenced Strains for Exploring Actinobacteria Biosynthetic Diversity.</title>
        <authorList>
            <person name="Kalkreuter E."/>
            <person name="Kautsar S.A."/>
            <person name="Yang D."/>
            <person name="Bader C.D."/>
            <person name="Teijaro C.N."/>
            <person name="Fluegel L."/>
            <person name="Davis C.M."/>
            <person name="Simpson J.R."/>
            <person name="Lauterbach L."/>
            <person name="Steele A.D."/>
            <person name="Gui C."/>
            <person name="Meng S."/>
            <person name="Li G."/>
            <person name="Viehrig K."/>
            <person name="Ye F."/>
            <person name="Su P."/>
            <person name="Kiefer A.F."/>
            <person name="Nichols A."/>
            <person name="Cepeda A.J."/>
            <person name="Yan W."/>
            <person name="Fan B."/>
            <person name="Jiang Y."/>
            <person name="Adhikari A."/>
            <person name="Zheng C.-J."/>
            <person name="Schuster L."/>
            <person name="Cowan T.M."/>
            <person name="Smanski M.J."/>
            <person name="Chevrette M.G."/>
            <person name="De Carvalho L.P.S."/>
            <person name="Shen B."/>
        </authorList>
    </citation>
    <scope>NUCLEOTIDE SEQUENCE [LARGE SCALE GENOMIC DNA]</scope>
    <source>
        <strain evidence="3 4">NPDC019481</strain>
    </source>
</reference>
<dbReference type="Proteomes" id="UP001611580">
    <property type="component" value="Unassembled WGS sequence"/>
</dbReference>
<name>A0ABW7XJD4_9MICO</name>
<feature type="region of interest" description="Disordered" evidence="1">
    <location>
        <begin position="66"/>
        <end position="157"/>
    </location>
</feature>
<feature type="compositionally biased region" description="Low complexity" evidence="1">
    <location>
        <begin position="77"/>
        <end position="91"/>
    </location>
</feature>
<keyword evidence="2" id="KW-0472">Membrane</keyword>
<feature type="compositionally biased region" description="Polar residues" evidence="1">
    <location>
        <begin position="105"/>
        <end position="117"/>
    </location>
</feature>
<feature type="transmembrane region" description="Helical" evidence="2">
    <location>
        <begin position="12"/>
        <end position="40"/>
    </location>
</feature>
<feature type="transmembrane region" description="Helical" evidence="2">
    <location>
        <begin position="176"/>
        <end position="196"/>
    </location>
</feature>
<organism evidence="3 4">
    <name type="scientific">Promicromonospora kroppenstedtii</name>
    <dbReference type="NCBI Taxonomy" id="440482"/>
    <lineage>
        <taxon>Bacteria</taxon>
        <taxon>Bacillati</taxon>
        <taxon>Actinomycetota</taxon>
        <taxon>Actinomycetes</taxon>
        <taxon>Micrococcales</taxon>
        <taxon>Promicromonosporaceae</taxon>
        <taxon>Promicromonospora</taxon>
    </lineage>
</organism>
<evidence type="ECO:0000256" key="1">
    <source>
        <dbReference type="SAM" id="MobiDB-lite"/>
    </source>
</evidence>
<comment type="caution">
    <text evidence="3">The sequence shown here is derived from an EMBL/GenBank/DDBJ whole genome shotgun (WGS) entry which is preliminary data.</text>
</comment>
<feature type="compositionally biased region" description="Low complexity" evidence="1">
    <location>
        <begin position="132"/>
        <end position="143"/>
    </location>
</feature>